<dbReference type="SUPFAM" id="SSF55424">
    <property type="entry name" value="FAD/NAD-linked reductases, dimerisation (C-terminal) domain"/>
    <property type="match status" value="1"/>
</dbReference>
<evidence type="ECO:0000259" key="5">
    <source>
        <dbReference type="Pfam" id="PF09242"/>
    </source>
</evidence>
<dbReference type="Gene3D" id="3.90.760.10">
    <property type="entry name" value="Flavocytochrome c sulphide dehydrogenase, flavin-binding domain"/>
    <property type="match status" value="1"/>
</dbReference>
<keyword evidence="3" id="KW-0732">Signal</keyword>
<keyword evidence="8" id="KW-1185">Reference proteome</keyword>
<evidence type="ECO:0000259" key="4">
    <source>
        <dbReference type="Pfam" id="PF07992"/>
    </source>
</evidence>
<dbReference type="Gene3D" id="3.50.50.60">
    <property type="entry name" value="FAD/NAD(P)-binding domain"/>
    <property type="match status" value="2"/>
</dbReference>
<dbReference type="Pfam" id="PF07992">
    <property type="entry name" value="Pyr_redox_2"/>
    <property type="match status" value="1"/>
</dbReference>
<feature type="signal peptide" evidence="3">
    <location>
        <begin position="1"/>
        <end position="23"/>
    </location>
</feature>
<dbReference type="RefSeq" id="WP_089398822.1">
    <property type="nucleotide sequence ID" value="NZ_FZOT01000003.1"/>
</dbReference>
<dbReference type="Pfam" id="PF21706">
    <property type="entry name" value="FCSD_central"/>
    <property type="match status" value="1"/>
</dbReference>
<feature type="domain" description="Sulfide dehydrogenase [flavocytochrome c] flavoprotein chain central" evidence="6">
    <location>
        <begin position="166"/>
        <end position="280"/>
    </location>
</feature>
<dbReference type="OrthoDB" id="9802771at2"/>
<feature type="domain" description="Flavocytochrome c sulphide dehydrogenase flavin-binding" evidence="5">
    <location>
        <begin position="359"/>
        <end position="424"/>
    </location>
</feature>
<organism evidence="7 8">
    <name type="scientific">Noviherbaspirillum humi</name>
    <dbReference type="NCBI Taxonomy" id="1688639"/>
    <lineage>
        <taxon>Bacteria</taxon>
        <taxon>Pseudomonadati</taxon>
        <taxon>Pseudomonadota</taxon>
        <taxon>Betaproteobacteria</taxon>
        <taxon>Burkholderiales</taxon>
        <taxon>Oxalobacteraceae</taxon>
        <taxon>Noviherbaspirillum</taxon>
    </lineage>
</organism>
<dbReference type="Proteomes" id="UP000198284">
    <property type="component" value="Unassembled WGS sequence"/>
</dbReference>
<dbReference type="SUPFAM" id="SSF51905">
    <property type="entry name" value="FAD/NAD(P)-binding domain"/>
    <property type="match status" value="2"/>
</dbReference>
<dbReference type="EMBL" id="FZOT01000003">
    <property type="protein sequence ID" value="SNS55918.1"/>
    <property type="molecule type" value="Genomic_DNA"/>
</dbReference>
<dbReference type="Pfam" id="PF09242">
    <property type="entry name" value="FCSD-flav_bind"/>
    <property type="match status" value="1"/>
</dbReference>
<name>A0A239FHB0_9BURK</name>
<dbReference type="InterPro" id="IPR052541">
    <property type="entry name" value="SQRD"/>
</dbReference>
<keyword evidence="2" id="KW-0274">FAD</keyword>
<evidence type="ECO:0000313" key="8">
    <source>
        <dbReference type="Proteomes" id="UP000198284"/>
    </source>
</evidence>
<evidence type="ECO:0000313" key="7">
    <source>
        <dbReference type="EMBL" id="SNS55918.1"/>
    </source>
</evidence>
<dbReference type="InterPro" id="IPR015323">
    <property type="entry name" value="FlavoCytC_S_DH_flav-bd"/>
</dbReference>
<gene>
    <name evidence="7" type="ORF">SAMN06265795_103346</name>
</gene>
<dbReference type="AlphaFoldDB" id="A0A239FHB0"/>
<evidence type="ECO:0000256" key="1">
    <source>
        <dbReference type="ARBA" id="ARBA00022630"/>
    </source>
</evidence>
<reference evidence="7 8" key="1">
    <citation type="submission" date="2017-06" db="EMBL/GenBank/DDBJ databases">
        <authorList>
            <person name="Kim H.J."/>
            <person name="Triplett B.A."/>
        </authorList>
    </citation>
    <scope>NUCLEOTIDE SEQUENCE [LARGE SCALE GENOMIC DNA]</scope>
    <source>
        <strain evidence="7 8">U15</strain>
    </source>
</reference>
<accession>A0A239FHB0</accession>
<dbReference type="PROSITE" id="PS51318">
    <property type="entry name" value="TAT"/>
    <property type="match status" value="1"/>
</dbReference>
<proteinExistence type="predicted"/>
<dbReference type="InterPro" id="IPR049386">
    <property type="entry name" value="FCSD_central"/>
</dbReference>
<dbReference type="PROSITE" id="PS51257">
    <property type="entry name" value="PROKAR_LIPOPROTEIN"/>
    <property type="match status" value="1"/>
</dbReference>
<evidence type="ECO:0000259" key="6">
    <source>
        <dbReference type="Pfam" id="PF21706"/>
    </source>
</evidence>
<dbReference type="InterPro" id="IPR006311">
    <property type="entry name" value="TAT_signal"/>
</dbReference>
<dbReference type="PANTHER" id="PTHR43755:SF1">
    <property type="entry name" value="FAD-DEPENDENT PYRIDINE NUCLEOTIDE-DISULPHIDE OXIDOREDUCTASE"/>
    <property type="match status" value="1"/>
</dbReference>
<dbReference type="InterPro" id="IPR016156">
    <property type="entry name" value="FAD/NAD-linked_Rdtase_dimer_sf"/>
</dbReference>
<evidence type="ECO:0000256" key="3">
    <source>
        <dbReference type="SAM" id="SignalP"/>
    </source>
</evidence>
<dbReference type="InterPro" id="IPR036188">
    <property type="entry name" value="FAD/NAD-bd_sf"/>
</dbReference>
<feature type="chain" id="PRO_5012353648" evidence="3">
    <location>
        <begin position="24"/>
        <end position="425"/>
    </location>
</feature>
<dbReference type="GO" id="GO:0050660">
    <property type="term" value="F:flavin adenine dinucleotide binding"/>
    <property type="evidence" value="ECO:0007669"/>
    <property type="project" value="InterPro"/>
</dbReference>
<sequence>MKRRDFIRTLGAGSLLASTMGCAGLPSSAAKPKVVVIGGGYGGATAAKHVRMWSDHGIDVTLVEPNPGFISCPLSNLVLGGSRQLADLSLSYDGLQRTHGVTLVRERAEAIDAQRREVRLAGGQTLSYDRLIVSPGIDFMFDQIPGLQKPGAQEQALHAWKAGAQTVELRRRMEALPDGAVMVMTVPPAPYRCPPGPYERACQVAHYFKQAKPKSKLLLLDANEDVTSKGALFKRVWAERYAGLIEYRPKFTTADIDAASGMVISDLGEKVQGALLNIIPPQRAGAIAMQAGLANANKRWCDVDFMTMESLQAKNIHVIGDAIQVAPLMPKSAHMANQHAKVCAAAVVDLLSGRAPDARPMMTNTCYSFVSDRDVIHVASVHAYDAARKTLLVVPGSGGLSSAPSELEGVYAANWARNIWADTLM</sequence>
<dbReference type="GO" id="GO:0016491">
    <property type="term" value="F:oxidoreductase activity"/>
    <property type="evidence" value="ECO:0007669"/>
    <property type="project" value="InterPro"/>
</dbReference>
<evidence type="ECO:0000256" key="2">
    <source>
        <dbReference type="ARBA" id="ARBA00022827"/>
    </source>
</evidence>
<keyword evidence="1" id="KW-0285">Flavoprotein</keyword>
<protein>
    <submittedName>
        <fullName evidence="7">Sulfide dehydrogenase (Flavocytochrome c), flavoprotein subunit</fullName>
    </submittedName>
</protein>
<dbReference type="InterPro" id="IPR037092">
    <property type="entry name" value="FlavoCytC_S_DH_flav-bd_sf"/>
</dbReference>
<dbReference type="PANTHER" id="PTHR43755">
    <property type="match status" value="1"/>
</dbReference>
<dbReference type="InterPro" id="IPR023753">
    <property type="entry name" value="FAD/NAD-binding_dom"/>
</dbReference>
<feature type="domain" description="FAD/NAD(P)-binding" evidence="4">
    <location>
        <begin position="33"/>
        <end position="150"/>
    </location>
</feature>